<keyword evidence="5" id="KW-0804">Transcription</keyword>
<reference evidence="8" key="1">
    <citation type="submission" date="2020-07" db="EMBL/GenBank/DDBJ databases">
        <title>Ethylene signaling mediates host invasion by parasitic plants.</title>
        <authorList>
            <person name="Yoshida S."/>
        </authorList>
    </citation>
    <scope>NUCLEOTIDE SEQUENCE</scope>
    <source>
        <strain evidence="8">Okayama</strain>
    </source>
</reference>
<evidence type="ECO:0000313" key="9">
    <source>
        <dbReference type="Proteomes" id="UP000653305"/>
    </source>
</evidence>
<name>A0A830B8A3_9LAMI</name>
<comment type="caution">
    <text evidence="8">The sequence shown here is derived from an EMBL/GenBank/DDBJ whole genome shotgun (WGS) entry which is preliminary data.</text>
</comment>
<keyword evidence="9" id="KW-1185">Reference proteome</keyword>
<dbReference type="EMBL" id="BMAC01000060">
    <property type="protein sequence ID" value="GFP83256.1"/>
    <property type="molecule type" value="Genomic_DNA"/>
</dbReference>
<keyword evidence="2" id="KW-0611">Plant defense</keyword>
<dbReference type="Gene3D" id="3.30.730.10">
    <property type="entry name" value="AP2/ERF domain"/>
    <property type="match status" value="1"/>
</dbReference>
<evidence type="ECO:0000256" key="3">
    <source>
        <dbReference type="ARBA" id="ARBA00023015"/>
    </source>
</evidence>
<dbReference type="PANTHER" id="PTHR31190">
    <property type="entry name" value="DNA-BINDING DOMAIN"/>
    <property type="match status" value="1"/>
</dbReference>
<dbReference type="OrthoDB" id="1925932at2759"/>
<dbReference type="CDD" id="cd00018">
    <property type="entry name" value="AP2"/>
    <property type="match status" value="1"/>
</dbReference>
<evidence type="ECO:0000256" key="4">
    <source>
        <dbReference type="ARBA" id="ARBA00023125"/>
    </source>
</evidence>
<dbReference type="PRINTS" id="PR00367">
    <property type="entry name" value="ETHRSPELEMNT"/>
</dbReference>
<dbReference type="GO" id="GO:0003700">
    <property type="term" value="F:DNA-binding transcription factor activity"/>
    <property type="evidence" value="ECO:0007669"/>
    <property type="project" value="InterPro"/>
</dbReference>
<comment type="subcellular location">
    <subcellularLocation>
        <location evidence="1">Nucleus</location>
    </subcellularLocation>
</comment>
<sequence>ETTNLSLITSITTSSAIYTYTPTYPQENTNTSSRMSRKYRGVRQRPWGKWAAEIRDPYRAARVWLGTFDSAKDAAQAYDEAALHFRGNKAKLNFPENVKLLDSPSSISSDQTILNLAEPIVHSQAGNQMQDFGLQGQFGNNTSSSSTSQLPSGLVMTLDDMQRQAGFLDELMLYNPFGLQSYPATVSTLPDVYPVAHSLEMDFRLDKSQSSGSGDDFS</sequence>
<dbReference type="PANTHER" id="PTHR31190:SF473">
    <property type="entry name" value="OS05G0437100 PROTEIN"/>
    <property type="match status" value="1"/>
</dbReference>
<keyword evidence="4" id="KW-0238">DNA-binding</keyword>
<proteinExistence type="predicted"/>
<evidence type="ECO:0000313" key="8">
    <source>
        <dbReference type="EMBL" id="GFP83256.1"/>
    </source>
</evidence>
<dbReference type="InterPro" id="IPR001471">
    <property type="entry name" value="AP2/ERF_dom"/>
</dbReference>
<dbReference type="Proteomes" id="UP000653305">
    <property type="component" value="Unassembled WGS sequence"/>
</dbReference>
<evidence type="ECO:0000256" key="6">
    <source>
        <dbReference type="ARBA" id="ARBA00023242"/>
    </source>
</evidence>
<dbReference type="AlphaFoldDB" id="A0A830B8A3"/>
<dbReference type="InterPro" id="IPR036955">
    <property type="entry name" value="AP2/ERF_dom_sf"/>
</dbReference>
<feature type="non-terminal residue" evidence="8">
    <location>
        <position position="1"/>
    </location>
</feature>
<dbReference type="InterPro" id="IPR016177">
    <property type="entry name" value="DNA-bd_dom_sf"/>
</dbReference>
<dbReference type="SMART" id="SM00380">
    <property type="entry name" value="AP2"/>
    <property type="match status" value="1"/>
</dbReference>
<feature type="domain" description="AP2/ERF" evidence="7">
    <location>
        <begin position="38"/>
        <end position="95"/>
    </location>
</feature>
<dbReference type="GO" id="GO:0005634">
    <property type="term" value="C:nucleus"/>
    <property type="evidence" value="ECO:0007669"/>
    <property type="project" value="UniProtKB-SubCell"/>
</dbReference>
<dbReference type="GO" id="GO:0003677">
    <property type="term" value="F:DNA binding"/>
    <property type="evidence" value="ECO:0007669"/>
    <property type="project" value="UniProtKB-KW"/>
</dbReference>
<dbReference type="InterPro" id="IPR044808">
    <property type="entry name" value="ERF_plant"/>
</dbReference>
<accession>A0A830B8A3</accession>
<evidence type="ECO:0000259" key="7">
    <source>
        <dbReference type="PROSITE" id="PS51032"/>
    </source>
</evidence>
<protein>
    <submittedName>
        <fullName evidence="8">Ethylene-responsive transcription factor erf110</fullName>
    </submittedName>
</protein>
<evidence type="ECO:0000256" key="5">
    <source>
        <dbReference type="ARBA" id="ARBA00023163"/>
    </source>
</evidence>
<gene>
    <name evidence="8" type="ORF">PHJA_000469000</name>
</gene>
<keyword evidence="3" id="KW-0805">Transcription regulation</keyword>
<dbReference type="FunFam" id="3.30.730.10:FF:000001">
    <property type="entry name" value="Ethylene-responsive transcription factor 2"/>
    <property type="match status" value="1"/>
</dbReference>
<dbReference type="GO" id="GO:0009873">
    <property type="term" value="P:ethylene-activated signaling pathway"/>
    <property type="evidence" value="ECO:0007669"/>
    <property type="project" value="InterPro"/>
</dbReference>
<evidence type="ECO:0000256" key="2">
    <source>
        <dbReference type="ARBA" id="ARBA00022821"/>
    </source>
</evidence>
<evidence type="ECO:0000256" key="1">
    <source>
        <dbReference type="ARBA" id="ARBA00004123"/>
    </source>
</evidence>
<keyword evidence="6" id="KW-0539">Nucleus</keyword>
<dbReference type="GO" id="GO:0006952">
    <property type="term" value="P:defense response"/>
    <property type="evidence" value="ECO:0007669"/>
    <property type="project" value="UniProtKB-KW"/>
</dbReference>
<organism evidence="8 9">
    <name type="scientific">Phtheirospermum japonicum</name>
    <dbReference type="NCBI Taxonomy" id="374723"/>
    <lineage>
        <taxon>Eukaryota</taxon>
        <taxon>Viridiplantae</taxon>
        <taxon>Streptophyta</taxon>
        <taxon>Embryophyta</taxon>
        <taxon>Tracheophyta</taxon>
        <taxon>Spermatophyta</taxon>
        <taxon>Magnoliopsida</taxon>
        <taxon>eudicotyledons</taxon>
        <taxon>Gunneridae</taxon>
        <taxon>Pentapetalae</taxon>
        <taxon>asterids</taxon>
        <taxon>lamiids</taxon>
        <taxon>Lamiales</taxon>
        <taxon>Orobanchaceae</taxon>
        <taxon>Orobanchaceae incertae sedis</taxon>
        <taxon>Phtheirospermum</taxon>
    </lineage>
</organism>
<dbReference type="PROSITE" id="PS51032">
    <property type="entry name" value="AP2_ERF"/>
    <property type="match status" value="1"/>
</dbReference>
<dbReference type="SUPFAM" id="SSF54171">
    <property type="entry name" value="DNA-binding domain"/>
    <property type="match status" value="1"/>
</dbReference>
<dbReference type="Pfam" id="PF00847">
    <property type="entry name" value="AP2"/>
    <property type="match status" value="1"/>
</dbReference>